<keyword evidence="1" id="KW-0812">Transmembrane</keyword>
<dbReference type="RefSeq" id="WP_118970595.1">
    <property type="nucleotide sequence ID" value="NZ_QHCT01000010.1"/>
</dbReference>
<organism evidence="2 3">
    <name type="scientific">Leptospira stimsonii</name>
    <dbReference type="NCBI Taxonomy" id="2202203"/>
    <lineage>
        <taxon>Bacteria</taxon>
        <taxon>Pseudomonadati</taxon>
        <taxon>Spirochaetota</taxon>
        <taxon>Spirochaetia</taxon>
        <taxon>Leptospirales</taxon>
        <taxon>Leptospiraceae</taxon>
        <taxon>Leptospira</taxon>
    </lineage>
</organism>
<evidence type="ECO:0000256" key="1">
    <source>
        <dbReference type="SAM" id="Phobius"/>
    </source>
</evidence>
<accession>A0A396YPM5</accession>
<proteinExistence type="predicted"/>
<dbReference type="Proteomes" id="UP000265798">
    <property type="component" value="Unassembled WGS sequence"/>
</dbReference>
<protein>
    <recommendedName>
        <fullName evidence="4">Copper resistance protein D domain-containing protein</fullName>
    </recommendedName>
</protein>
<keyword evidence="1" id="KW-0472">Membrane</keyword>
<dbReference type="OrthoDB" id="345829at2"/>
<evidence type="ECO:0000313" key="3">
    <source>
        <dbReference type="Proteomes" id="UP000265798"/>
    </source>
</evidence>
<feature type="transmembrane region" description="Helical" evidence="1">
    <location>
        <begin position="144"/>
        <end position="165"/>
    </location>
</feature>
<dbReference type="AlphaFoldDB" id="A0A396YPM5"/>
<feature type="transmembrane region" description="Helical" evidence="1">
    <location>
        <begin position="51"/>
        <end position="73"/>
    </location>
</feature>
<sequence>MSLFLILKLIHVVFGVLWAGIACTMAVFILPATNAMGPDGGKVMQQIAKTNYYPIVLNTITLGTLLSGFLLYWNLSNGFQQEWIFSRYGILLGIGGFLGLKASLLGFWINLPTIKRMTEIGQTLIKTGSTPGLILELTQLRRKFLLSTRFIAMCVTASILLMEFARYL</sequence>
<evidence type="ECO:0008006" key="4">
    <source>
        <dbReference type="Google" id="ProtNLM"/>
    </source>
</evidence>
<dbReference type="EMBL" id="QHCT01000010">
    <property type="protein sequence ID" value="RHX85091.1"/>
    <property type="molecule type" value="Genomic_DNA"/>
</dbReference>
<evidence type="ECO:0000313" key="2">
    <source>
        <dbReference type="EMBL" id="RHX85091.1"/>
    </source>
</evidence>
<feature type="transmembrane region" description="Helical" evidence="1">
    <location>
        <begin position="6"/>
        <end position="30"/>
    </location>
</feature>
<keyword evidence="1" id="KW-1133">Transmembrane helix</keyword>
<name>A0A396YPM5_9LEPT</name>
<reference evidence="3" key="1">
    <citation type="submission" date="2018-05" db="EMBL/GenBank/DDBJ databases">
        <title>Leptospira yasudae sp. nov. and Leptospira stimsonii sp. nov., two pathogenic species of the genus Leptospira isolated from environmental sources.</title>
        <authorList>
            <person name="Casanovas-Massana A."/>
            <person name="Hamond C."/>
            <person name="Santos L.A."/>
            <person name="Hacker K.P."/>
            <person name="Balassiano I."/>
            <person name="Medeiros M.A."/>
            <person name="Reis M.G."/>
            <person name="Ko A.I."/>
            <person name="Wunder E.A."/>
        </authorList>
    </citation>
    <scope>NUCLEOTIDE SEQUENCE [LARGE SCALE GENOMIC DNA]</scope>
    <source>
        <strain evidence="3">Yale</strain>
    </source>
</reference>
<comment type="caution">
    <text evidence="2">The sequence shown here is derived from an EMBL/GenBank/DDBJ whole genome shotgun (WGS) entry which is preliminary data.</text>
</comment>
<feature type="transmembrane region" description="Helical" evidence="1">
    <location>
        <begin position="85"/>
        <end position="109"/>
    </location>
</feature>
<gene>
    <name evidence="2" type="ORF">DLM75_21670</name>
</gene>